<comment type="pathway">
    <text evidence="3">One-carbon metabolism; methylamine degradation.</text>
</comment>
<dbReference type="GO" id="GO:0030416">
    <property type="term" value="P:methylamine metabolic process"/>
    <property type="evidence" value="ECO:0007669"/>
    <property type="project" value="InterPro"/>
</dbReference>
<comment type="subcellular location">
    <subcellularLocation>
        <location evidence="2">Membrane</location>
        <topology evidence="2">Multi-pass membrane protein</topology>
    </subcellularLocation>
</comment>
<evidence type="ECO:0000256" key="3">
    <source>
        <dbReference type="ARBA" id="ARBA00004856"/>
    </source>
</evidence>
<comment type="function">
    <text evidence="1">May be specifically involved in the processing, transport, and/or maturation of the MADH beta-subunit.</text>
</comment>
<evidence type="ECO:0000256" key="5">
    <source>
        <dbReference type="ARBA" id="ARBA00022692"/>
    </source>
</evidence>
<feature type="transmembrane region" description="Helical" evidence="8">
    <location>
        <begin position="141"/>
        <end position="164"/>
    </location>
</feature>
<name>A0A410GFG4_9BURK</name>
<sequence length="177" mass="18479">MDPILLYVAAASVSGILLLGALEKLRNLAHFEGAVAAYALLPSKAVPAFAFIFPVAEITAGVLLLLPAGRNAGAALGVALLIAATAGVAINLLRGRRDIDCGCGGFSDQGAGLSWWLVARNGFLVTMALSLFLGQADVSRVLGWVDGLTFFGATLAVLGLYFSFNQLIDSHNRFQKT</sequence>
<evidence type="ECO:0000313" key="11">
    <source>
        <dbReference type="Proteomes" id="UP000283474"/>
    </source>
</evidence>
<dbReference type="Pfam" id="PF07291">
    <property type="entry name" value="MauE"/>
    <property type="match status" value="1"/>
</dbReference>
<dbReference type="UniPathway" id="UPA00895"/>
<feature type="domain" description="Methylamine utilisation protein MauE" evidence="9">
    <location>
        <begin position="4"/>
        <end position="132"/>
    </location>
</feature>
<keyword evidence="7 8" id="KW-0472">Membrane</keyword>
<feature type="transmembrane region" description="Helical" evidence="8">
    <location>
        <begin position="113"/>
        <end position="135"/>
    </location>
</feature>
<proteinExistence type="predicted"/>
<dbReference type="AlphaFoldDB" id="A0A410GFG4"/>
<feature type="transmembrane region" description="Helical" evidence="8">
    <location>
        <begin position="6"/>
        <end position="25"/>
    </location>
</feature>
<evidence type="ECO:0000256" key="6">
    <source>
        <dbReference type="ARBA" id="ARBA00022989"/>
    </source>
</evidence>
<dbReference type="InterPro" id="IPR009908">
    <property type="entry name" value="Methylamine_util_MauE"/>
</dbReference>
<keyword evidence="11" id="KW-1185">Reference proteome</keyword>
<gene>
    <name evidence="10" type="ORF">CKA81_14945</name>
</gene>
<keyword evidence="5 8" id="KW-0812">Transmembrane</keyword>
<evidence type="ECO:0000256" key="1">
    <source>
        <dbReference type="ARBA" id="ARBA00003475"/>
    </source>
</evidence>
<dbReference type="GO" id="GO:0016020">
    <property type="term" value="C:membrane"/>
    <property type="evidence" value="ECO:0007669"/>
    <property type="project" value="UniProtKB-SubCell"/>
</dbReference>
<evidence type="ECO:0000256" key="7">
    <source>
        <dbReference type="ARBA" id="ARBA00023136"/>
    </source>
</evidence>
<dbReference type="Proteomes" id="UP000283474">
    <property type="component" value="Chromosome"/>
</dbReference>
<reference evidence="10 11" key="1">
    <citation type="submission" date="2017-08" db="EMBL/GenBank/DDBJ databases">
        <authorList>
            <person name="Park S.-J."/>
            <person name="Kim H."/>
        </authorList>
    </citation>
    <scope>NUCLEOTIDE SEQUENCE [LARGE SCALE GENOMIC DNA]</scope>
    <source>
        <strain evidence="11">ye3</strain>
    </source>
</reference>
<evidence type="ECO:0000256" key="8">
    <source>
        <dbReference type="SAM" id="Phobius"/>
    </source>
</evidence>
<evidence type="ECO:0000256" key="2">
    <source>
        <dbReference type="ARBA" id="ARBA00004141"/>
    </source>
</evidence>
<evidence type="ECO:0000256" key="4">
    <source>
        <dbReference type="ARBA" id="ARBA00019078"/>
    </source>
</evidence>
<dbReference type="EMBL" id="CP022987">
    <property type="protein sequence ID" value="QAA95009.1"/>
    <property type="molecule type" value="Genomic_DNA"/>
</dbReference>
<accession>A0A410GFG4</accession>
<evidence type="ECO:0000313" key="10">
    <source>
        <dbReference type="EMBL" id="QAA95009.1"/>
    </source>
</evidence>
<evidence type="ECO:0000259" key="9">
    <source>
        <dbReference type="Pfam" id="PF07291"/>
    </source>
</evidence>
<dbReference type="OrthoDB" id="8687630at2"/>
<keyword evidence="6 8" id="KW-1133">Transmembrane helix</keyword>
<feature type="transmembrane region" description="Helical" evidence="8">
    <location>
        <begin position="72"/>
        <end position="93"/>
    </location>
</feature>
<organism evidence="10 11">
    <name type="scientific">Pollutimonas thiosulfatoxidans</name>
    <dbReference type="NCBI Taxonomy" id="2028345"/>
    <lineage>
        <taxon>Bacteria</taxon>
        <taxon>Pseudomonadati</taxon>
        <taxon>Pseudomonadota</taxon>
        <taxon>Betaproteobacteria</taxon>
        <taxon>Burkholderiales</taxon>
        <taxon>Alcaligenaceae</taxon>
        <taxon>Pollutimonas</taxon>
    </lineage>
</organism>
<protein>
    <recommendedName>
        <fullName evidence="4">Methylamine utilization protein MauE</fullName>
    </recommendedName>
</protein>
<dbReference type="RefSeq" id="WP_128356000.1">
    <property type="nucleotide sequence ID" value="NZ_CP022987.1"/>
</dbReference>
<dbReference type="KEGG" id="pus:CKA81_14945"/>